<geneLocation type="plasmid" evidence="1">
    <name>pHRC017</name>
</geneLocation>
<keyword evidence="1" id="KW-0614">Plasmid</keyword>
<reference evidence="1" key="1">
    <citation type="journal article" date="2012" name="Mol. Plant Microbe Interact.">
        <title>Rhizobial plasmids that cause impaired symbiotic nitrogen fixation and enhanced host invasion.</title>
        <authorList>
            <person name="Crook M.B."/>
            <person name="Lindsay D.P."/>
            <person name="Biggs M.B."/>
            <person name="Bentley J.S."/>
            <person name="Price J.C."/>
            <person name="Clement S.C."/>
            <person name="Clement M.J."/>
            <person name="Long S.R."/>
            <person name="Griffitts J.S."/>
        </authorList>
    </citation>
    <scope>NUCLEOTIDE SEQUENCE</scope>
    <source>
        <strain evidence="1">C017</strain>
        <plasmid evidence="1">pHRC017</plasmid>
    </source>
</reference>
<dbReference type="AlphaFoldDB" id="I2E1N5"/>
<evidence type="ECO:0000313" key="1">
    <source>
        <dbReference type="EMBL" id="AFJ91403.1"/>
    </source>
</evidence>
<proteinExistence type="predicted"/>
<organism evidence="1">
    <name type="scientific">Rhizobium meliloti</name>
    <name type="common">Ensifer meliloti</name>
    <name type="synonym">Sinorhizobium meliloti</name>
    <dbReference type="NCBI Taxonomy" id="382"/>
    <lineage>
        <taxon>Bacteria</taxon>
        <taxon>Pseudomonadati</taxon>
        <taxon>Pseudomonadota</taxon>
        <taxon>Alphaproteobacteria</taxon>
        <taxon>Hyphomicrobiales</taxon>
        <taxon>Rhizobiaceae</taxon>
        <taxon>Sinorhizobium/Ensifer group</taxon>
        <taxon>Sinorhizobium</taxon>
    </lineage>
</organism>
<gene>
    <name evidence="1" type="ORF">pHRC017_0271</name>
</gene>
<dbReference type="EMBL" id="JQ665880">
    <property type="protein sequence ID" value="AFJ91403.1"/>
    <property type="molecule type" value="Genomic_DNA"/>
</dbReference>
<sequence>MGMIEASKDTTLNEMVFRLEEDQSASIGRSTLDVWLRKPGFTFKKDRTCIGAGAGSPPESGARHRQALRTARVCELLRSSRT</sequence>
<protein>
    <submittedName>
        <fullName evidence="1">ISRm10-1 transposase</fullName>
    </submittedName>
</protein>
<accession>I2E1N5</accession>
<name>I2E1N5_RHIML</name>